<keyword evidence="16" id="KW-1185">Reference proteome</keyword>
<evidence type="ECO:0000256" key="14">
    <source>
        <dbReference type="SAM" id="SignalP"/>
    </source>
</evidence>
<dbReference type="GO" id="GO:0120020">
    <property type="term" value="F:cholesterol transfer activity"/>
    <property type="evidence" value="ECO:0007669"/>
    <property type="project" value="TreeGrafter"/>
</dbReference>
<evidence type="ECO:0000313" key="16">
    <source>
        <dbReference type="Proteomes" id="UP000264820"/>
    </source>
</evidence>
<dbReference type="Pfam" id="PF01442">
    <property type="entry name" value="Apolipoprotein"/>
    <property type="match status" value="1"/>
</dbReference>
<dbReference type="GO" id="GO:0034362">
    <property type="term" value="C:low-density lipoprotein particle"/>
    <property type="evidence" value="ECO:0007669"/>
    <property type="project" value="TreeGrafter"/>
</dbReference>
<feature type="chain" id="PRO_5018709923" evidence="14">
    <location>
        <begin position="19"/>
        <end position="267"/>
    </location>
</feature>
<dbReference type="GO" id="GO:0042157">
    <property type="term" value="P:lipoprotein metabolic process"/>
    <property type="evidence" value="ECO:0007669"/>
    <property type="project" value="InterPro"/>
</dbReference>
<dbReference type="OMA" id="HTAEMDE"/>
<evidence type="ECO:0000313" key="15">
    <source>
        <dbReference type="Ensembl" id="ENSHCOP00000011146.1"/>
    </source>
</evidence>
<dbReference type="GeneTree" id="ENSGT00950000182929"/>
<dbReference type="GO" id="GO:0033344">
    <property type="term" value="P:cholesterol efflux"/>
    <property type="evidence" value="ECO:0007669"/>
    <property type="project" value="TreeGrafter"/>
</dbReference>
<dbReference type="GO" id="GO:1903561">
    <property type="term" value="C:extracellular vesicle"/>
    <property type="evidence" value="ECO:0007669"/>
    <property type="project" value="TreeGrafter"/>
</dbReference>
<keyword evidence="7" id="KW-0677">Repeat</keyword>
<dbReference type="Gene3D" id="1.20.120.20">
    <property type="entry name" value="Apolipoprotein"/>
    <property type="match status" value="2"/>
</dbReference>
<dbReference type="PANTHER" id="PTHR18976:SF11">
    <property type="entry name" value="APOLIPOPROTEIN A-I"/>
    <property type="match status" value="1"/>
</dbReference>
<dbReference type="AlphaFoldDB" id="A0A3Q2YCW6"/>
<accession>A0A3Q2YCW6</accession>
<dbReference type="GO" id="GO:0042627">
    <property type="term" value="C:chylomicron"/>
    <property type="evidence" value="ECO:0007669"/>
    <property type="project" value="TreeGrafter"/>
</dbReference>
<evidence type="ECO:0000256" key="11">
    <source>
        <dbReference type="ARBA" id="ARBA00023166"/>
    </source>
</evidence>
<evidence type="ECO:0000256" key="5">
    <source>
        <dbReference type="ARBA" id="ARBA00022548"/>
    </source>
</evidence>
<evidence type="ECO:0000256" key="3">
    <source>
        <dbReference type="ARBA" id="ARBA00022448"/>
    </source>
</evidence>
<evidence type="ECO:0000256" key="12">
    <source>
        <dbReference type="ARBA" id="ARBA00023221"/>
    </source>
</evidence>
<name>A0A3Q2YCW6_HIPCM</name>
<feature type="signal peptide" evidence="14">
    <location>
        <begin position="1"/>
        <end position="18"/>
    </location>
</feature>
<dbReference type="Proteomes" id="UP000264820">
    <property type="component" value="Unplaced"/>
</dbReference>
<dbReference type="GO" id="GO:0034364">
    <property type="term" value="C:high-density lipoprotein particle"/>
    <property type="evidence" value="ECO:0007669"/>
    <property type="project" value="UniProtKB-KW"/>
</dbReference>
<keyword evidence="6 14" id="KW-0732">Signal</keyword>
<dbReference type="InterPro" id="IPR000074">
    <property type="entry name" value="ApoA_E"/>
</dbReference>
<keyword evidence="4" id="KW-0964">Secreted</keyword>
<evidence type="ECO:0000256" key="7">
    <source>
        <dbReference type="ARBA" id="ARBA00022737"/>
    </source>
</evidence>
<dbReference type="GeneID" id="109529424"/>
<keyword evidence="5" id="KW-0153">Cholesterol metabolism</keyword>
<dbReference type="SUPFAM" id="SSF58113">
    <property type="entry name" value="Apolipoprotein A-I"/>
    <property type="match status" value="1"/>
</dbReference>
<evidence type="ECO:0000256" key="9">
    <source>
        <dbReference type="ARBA" id="ARBA00023055"/>
    </source>
</evidence>
<dbReference type="GO" id="GO:0034361">
    <property type="term" value="C:very-low-density lipoprotein particle"/>
    <property type="evidence" value="ECO:0007669"/>
    <property type="project" value="TreeGrafter"/>
</dbReference>
<dbReference type="KEGG" id="hcq:109529424"/>
<dbReference type="GO" id="GO:0055090">
    <property type="term" value="P:acylglycerol homeostasis"/>
    <property type="evidence" value="ECO:0007669"/>
    <property type="project" value="TreeGrafter"/>
</dbReference>
<comment type="function">
    <text evidence="13">Participates in the reverse transport of cholesterol from tissues to the liver for excretion by promoting cholesterol efflux from tissues and by acting as a cofactor for the lecithin cholesterol acyltransferase (LCAT).</text>
</comment>
<evidence type="ECO:0000256" key="8">
    <source>
        <dbReference type="ARBA" id="ARBA00022850"/>
    </source>
</evidence>
<dbReference type="GO" id="GO:0060228">
    <property type="term" value="F:phosphatidylcholine-sterol O-acyltransferase activator activity"/>
    <property type="evidence" value="ECO:0007669"/>
    <property type="project" value="TreeGrafter"/>
</dbReference>
<protein>
    <submittedName>
        <fullName evidence="15">Apolipoprotein A4</fullName>
    </submittedName>
</protein>
<keyword evidence="9" id="KW-0445">Lipid transport</keyword>
<evidence type="ECO:0000256" key="10">
    <source>
        <dbReference type="ARBA" id="ARBA00023098"/>
    </source>
</evidence>
<dbReference type="GO" id="GO:0005543">
    <property type="term" value="F:phospholipid binding"/>
    <property type="evidence" value="ECO:0007669"/>
    <property type="project" value="TreeGrafter"/>
</dbReference>
<dbReference type="InterPro" id="IPR050163">
    <property type="entry name" value="Apolipoprotein_A1/A4/E"/>
</dbReference>
<comment type="subcellular location">
    <subcellularLocation>
        <location evidence="1">Secreted</location>
    </subcellularLocation>
</comment>
<keyword evidence="10" id="KW-0443">Lipid metabolism</keyword>
<sequence length="267" mass="29690">MKFVALAVTLLLAVGSQAASLQSDAPSAVAHARAALDVYLTEVKESAQRALGQLDDTEYKEFKDLISSRIEELHTQLKVVQGSISPITDGVVATISELTQDFQTKVNADIDTLKVQLKPLNAKLHDVVNKHVEEYRTLLEPVVTEYQAKHEAEMASLKAKLEPVMEELQKKIAVNVEETKSALTPIIEAVREKVTHRLEDLKEIAAPYVQEYKDQMQTAYKQAKSVTAEDLAAMKEKINPLVEDVKAKLQTIFQTIFETFNGKAEDS</sequence>
<dbReference type="PANTHER" id="PTHR18976">
    <property type="entry name" value="APOLIPOPROTEIN"/>
    <property type="match status" value="1"/>
</dbReference>
<keyword evidence="12" id="KW-0753">Steroid metabolism</keyword>
<dbReference type="OrthoDB" id="8727817at2759"/>
<proteinExistence type="inferred from homology"/>
<evidence type="ECO:0000256" key="2">
    <source>
        <dbReference type="ARBA" id="ARBA00008788"/>
    </source>
</evidence>
<dbReference type="RefSeq" id="XP_019748381.1">
    <property type="nucleotide sequence ID" value="XM_019892822.1"/>
</dbReference>
<evidence type="ECO:0000256" key="1">
    <source>
        <dbReference type="ARBA" id="ARBA00004613"/>
    </source>
</evidence>
<keyword evidence="11" id="KW-1207">Sterol metabolism</keyword>
<dbReference type="GO" id="GO:0008203">
    <property type="term" value="P:cholesterol metabolic process"/>
    <property type="evidence" value="ECO:0007669"/>
    <property type="project" value="UniProtKB-KW"/>
</dbReference>
<evidence type="ECO:0000256" key="13">
    <source>
        <dbReference type="ARBA" id="ARBA00037506"/>
    </source>
</evidence>
<keyword evidence="3" id="KW-0813">Transport</keyword>
<organism evidence="15 16">
    <name type="scientific">Hippocampus comes</name>
    <name type="common">Tiger tail seahorse</name>
    <dbReference type="NCBI Taxonomy" id="109280"/>
    <lineage>
        <taxon>Eukaryota</taxon>
        <taxon>Metazoa</taxon>
        <taxon>Chordata</taxon>
        <taxon>Craniata</taxon>
        <taxon>Vertebrata</taxon>
        <taxon>Euteleostomi</taxon>
        <taxon>Actinopterygii</taxon>
        <taxon>Neopterygii</taxon>
        <taxon>Teleostei</taxon>
        <taxon>Neoteleostei</taxon>
        <taxon>Acanthomorphata</taxon>
        <taxon>Syngnathiaria</taxon>
        <taxon>Syngnathiformes</taxon>
        <taxon>Syngnathoidei</taxon>
        <taxon>Syngnathidae</taxon>
        <taxon>Hippocampus</taxon>
    </lineage>
</organism>
<dbReference type="GO" id="GO:0033700">
    <property type="term" value="P:phospholipid efflux"/>
    <property type="evidence" value="ECO:0007669"/>
    <property type="project" value="TreeGrafter"/>
</dbReference>
<evidence type="ECO:0000256" key="6">
    <source>
        <dbReference type="ARBA" id="ARBA00022729"/>
    </source>
</evidence>
<reference evidence="15" key="1">
    <citation type="submission" date="2025-08" db="UniProtKB">
        <authorList>
            <consortium name="Ensembl"/>
        </authorList>
    </citation>
    <scope>IDENTIFICATION</scope>
</reference>
<dbReference type="Ensembl" id="ENSHCOT00000017783.1">
    <property type="protein sequence ID" value="ENSHCOP00000011146.1"/>
    <property type="gene ID" value="ENSHCOG00000013918.1"/>
</dbReference>
<keyword evidence="8" id="KW-0345">HDL</keyword>
<evidence type="ECO:0000256" key="4">
    <source>
        <dbReference type="ARBA" id="ARBA00022525"/>
    </source>
</evidence>
<reference evidence="15" key="2">
    <citation type="submission" date="2025-09" db="UniProtKB">
        <authorList>
            <consortium name="Ensembl"/>
        </authorList>
    </citation>
    <scope>IDENTIFICATION</scope>
</reference>
<dbReference type="STRING" id="109280.ENSHCOP00000011146"/>
<comment type="similarity">
    <text evidence="2">Belongs to the apolipoprotein A1/A4/E family.</text>
</comment>